<dbReference type="EMBL" id="CP097509">
    <property type="protein sequence ID" value="URE16732.1"/>
    <property type="molecule type" value="Genomic_DNA"/>
</dbReference>
<dbReference type="GO" id="GO:0008270">
    <property type="term" value="F:zinc ion binding"/>
    <property type="evidence" value="ECO:0007669"/>
    <property type="project" value="UniProtKB-KW"/>
</dbReference>
<dbReference type="InterPro" id="IPR000679">
    <property type="entry name" value="Znf_GATA"/>
</dbReference>
<dbReference type="PROSITE" id="PS00344">
    <property type="entry name" value="GATA_ZN_FINGER_1"/>
    <property type="match status" value="1"/>
</dbReference>
<proteinExistence type="inferred from homology"/>
<feature type="region of interest" description="Disordered" evidence="4">
    <location>
        <begin position="221"/>
        <end position="269"/>
    </location>
</feature>
<protein>
    <recommendedName>
        <fullName evidence="5">GATA-type domain-containing protein</fullName>
    </recommendedName>
</protein>
<gene>
    <name evidence="6" type="ORF">MUK42_35001</name>
</gene>
<dbReference type="Proteomes" id="UP001055439">
    <property type="component" value="Chromosome 7"/>
</dbReference>
<dbReference type="SUPFAM" id="SSF57716">
    <property type="entry name" value="Glucocorticoid receptor-like (DNA-binding domain)"/>
    <property type="match status" value="1"/>
</dbReference>
<dbReference type="GO" id="GO:0043565">
    <property type="term" value="F:sequence-specific DNA binding"/>
    <property type="evidence" value="ECO:0007669"/>
    <property type="project" value="InterPro"/>
</dbReference>
<dbReference type="GO" id="GO:0006355">
    <property type="term" value="P:regulation of DNA-templated transcription"/>
    <property type="evidence" value="ECO:0007669"/>
    <property type="project" value="InterPro"/>
</dbReference>
<evidence type="ECO:0000256" key="2">
    <source>
        <dbReference type="ARBA" id="ARBA00023159"/>
    </source>
</evidence>
<feature type="region of interest" description="Disordered" evidence="4">
    <location>
        <begin position="124"/>
        <end position="197"/>
    </location>
</feature>
<dbReference type="CDD" id="cd00761">
    <property type="entry name" value="Glyco_tranf_GTA_type"/>
    <property type="match status" value="1"/>
</dbReference>
<evidence type="ECO:0000313" key="6">
    <source>
        <dbReference type="EMBL" id="URE16732.1"/>
    </source>
</evidence>
<dbReference type="SUPFAM" id="SSF53448">
    <property type="entry name" value="Nucleotide-diphospho-sugar transferases"/>
    <property type="match status" value="2"/>
</dbReference>
<keyword evidence="3" id="KW-0479">Metal-binding</keyword>
<reference evidence="6" key="1">
    <citation type="submission" date="2022-05" db="EMBL/GenBank/DDBJ databases">
        <title>The Musa troglodytarum L. genome provides insights into the mechanism of non-climacteric behaviour and enrichment of carotenoids.</title>
        <authorList>
            <person name="Wang J."/>
        </authorList>
    </citation>
    <scope>NUCLEOTIDE SEQUENCE</scope>
    <source>
        <tissue evidence="6">Leaf</tissue>
    </source>
</reference>
<dbReference type="PANTHER" id="PTHR33604:SF1">
    <property type="entry name" value="GLYCOSYLTRANSFERASE FAMILY PROTEIN 2"/>
    <property type="match status" value="1"/>
</dbReference>
<feature type="domain" description="GATA-type" evidence="5">
    <location>
        <begin position="266"/>
        <end position="302"/>
    </location>
</feature>
<evidence type="ECO:0000256" key="3">
    <source>
        <dbReference type="PROSITE-ProRule" id="PRU00094"/>
    </source>
</evidence>
<accession>A0A9E7KFZ0</accession>
<dbReference type="InterPro" id="IPR013088">
    <property type="entry name" value="Znf_NHR/GATA"/>
</dbReference>
<feature type="compositionally biased region" description="Basic residues" evidence="4">
    <location>
        <begin position="242"/>
        <end position="251"/>
    </location>
</feature>
<dbReference type="OrthoDB" id="2020070at2759"/>
<keyword evidence="2" id="KW-0010">Activator</keyword>
<sequence length="1303" mass="144575">MEDGMGDLFDHIEDLLDFPDDVLGLAEPCGHNGGLLLPSLPAPAANGLPDGVGDDALHGFTTRSNKFSSEEHKLGPLEWMSKFLDDSDSFSHDLPGCDGINNNVNGEDNGVQTKARGHHSIFRTSSPVSVLEADTMGGGGGGDSYSSSSSSSSTSASYSNGGNETTILLPPLSPPEPPSALVVPARARSKRPRPATFSPCHHVAAPYLPPSSDAVAIPNSLSAATSSDPESIGESCPAPPPPKKKKSKKKSPATAGAADGEEAGPPPPVRKCMHCEIQKTPQWRAGPMGPKTLCNACGVRYKSGRLFPEYRPAASPTFVPSIHSNSHKKVVEMRIKASQKCATEGAATSSSSDGCDLLEYIRRRESPTALKIAGIITGSKHEKRRLLGGMLNDCVAGKSSAKMRAPKIASSSLVATLTCLQFAFAMYATFLLYYMSPSVDLRSKADFTWATRIAQHWKQFIGHPHVLSSIQDIPAAVDSPATVCEFERIDFSQKKSDDALMIKLKRELYDEVLAFQKANSGTESLAELTRMKSKWSRGGPNIPKITVILNHFKRKTLCAQLDSLLNQTLPFYNLWVLSFGSPNEVSLRRIVESYNNSRISFISSSYDFKYYGRFQMALQTEADFVYILDDDMVPGKKMLEILSHVAGTDKYNNSVLGSIGRILPFRQKDFTFPSYRKFRSKEAGLYLPDPAYDITVERIVQVDFLSSSWFLSADLVKTLFVETPFTFMTGEDLHLSYQLQKYRNAGSYVLPIDPSDKDTWGDSEHRLAYVSETTAIFKDVVQARDDQWWRALSAGYVTRWATLYPQKIDALFYAHSLGEVRSLAPLLEKFRATVGRKAYIVVSGGSFCSCQEAVTVLRWPENVCRERRFKIFDLEIGAISGTSNSEVPVVQAVYSSLRGLLKIHNPSLLIAVDDADQKVKNALKMAAEGTANITALVLLPRAAVAKVLWMADLRPSALPSWNRMRITVNVITQNRATSLRRLLGSLQNAHYLGDEVRLSFNMDSKVDQETLKVVGSFQWAQGPKFIRRRIIHGGLIRAVSESWYPSDDDDFGLLLEDDIEVSPYYYVWIKYALLAYHYDPQVSLPELASISLYTPRLVEVVKERPKWNATEFFKKIHPNTPYLHQLPCSWGSVFFPKHWREFYAYTNARFTEDAKENPVQIPKSRTNGWQASWKKFLIDMMYLRGYVSLYPNFPDQASFSTNHMEPGAHISAKDNVVKHNKEDFEVPLMKAEFTKLMPAGKLPPANTLPVLNLFNQAVSLKALKAAGAKLRQDLISCDEAEIVMVDHSTGLPRNCTSWLGLDD</sequence>
<evidence type="ECO:0000256" key="1">
    <source>
        <dbReference type="ARBA" id="ARBA00005694"/>
    </source>
</evidence>
<name>A0A9E7KFZ0_9LILI</name>
<dbReference type="Gene3D" id="3.90.550.10">
    <property type="entry name" value="Spore Coat Polysaccharide Biosynthesis Protein SpsA, Chain A"/>
    <property type="match status" value="2"/>
</dbReference>
<dbReference type="Pfam" id="PF00320">
    <property type="entry name" value="GATA"/>
    <property type="match status" value="1"/>
</dbReference>
<dbReference type="Gene3D" id="3.30.50.10">
    <property type="entry name" value="Erythroid Transcription Factor GATA-1, subunit A"/>
    <property type="match status" value="1"/>
</dbReference>
<comment type="similarity">
    <text evidence="1">Belongs to the type IV zinc-finger family. Class A subfamily.</text>
</comment>
<dbReference type="InterPro" id="IPR029044">
    <property type="entry name" value="Nucleotide-diphossugar_trans"/>
</dbReference>
<dbReference type="SMART" id="SM00401">
    <property type="entry name" value="ZnF_GATA"/>
    <property type="match status" value="1"/>
</dbReference>
<keyword evidence="3" id="KW-0863">Zinc-finger</keyword>
<evidence type="ECO:0000259" key="5">
    <source>
        <dbReference type="PROSITE" id="PS50114"/>
    </source>
</evidence>
<evidence type="ECO:0000313" key="7">
    <source>
        <dbReference type="Proteomes" id="UP001055439"/>
    </source>
</evidence>
<dbReference type="FunFam" id="3.30.50.10:FF:000018">
    <property type="entry name" value="GATA transcription factor"/>
    <property type="match status" value="1"/>
</dbReference>
<dbReference type="CDD" id="cd00202">
    <property type="entry name" value="ZnF_GATA"/>
    <property type="match status" value="1"/>
</dbReference>
<dbReference type="PANTHER" id="PTHR33604">
    <property type="entry name" value="OSJNBA0004B13.7 PROTEIN"/>
    <property type="match status" value="1"/>
</dbReference>
<organism evidence="6 7">
    <name type="scientific">Musa troglodytarum</name>
    <name type="common">fe'i banana</name>
    <dbReference type="NCBI Taxonomy" id="320322"/>
    <lineage>
        <taxon>Eukaryota</taxon>
        <taxon>Viridiplantae</taxon>
        <taxon>Streptophyta</taxon>
        <taxon>Embryophyta</taxon>
        <taxon>Tracheophyta</taxon>
        <taxon>Spermatophyta</taxon>
        <taxon>Magnoliopsida</taxon>
        <taxon>Liliopsida</taxon>
        <taxon>Zingiberales</taxon>
        <taxon>Musaceae</taxon>
        <taxon>Musa</taxon>
    </lineage>
</organism>
<evidence type="ECO:0000256" key="4">
    <source>
        <dbReference type="SAM" id="MobiDB-lite"/>
    </source>
</evidence>
<keyword evidence="3" id="KW-0862">Zinc</keyword>
<feature type="compositionally biased region" description="Low complexity" evidence="4">
    <location>
        <begin position="144"/>
        <end position="162"/>
    </location>
</feature>
<keyword evidence="7" id="KW-1185">Reference proteome</keyword>
<dbReference type="PROSITE" id="PS50114">
    <property type="entry name" value="GATA_ZN_FINGER_2"/>
    <property type="match status" value="1"/>
</dbReference>